<comment type="caution">
    <text evidence="3">The sequence shown here is derived from an EMBL/GenBank/DDBJ whole genome shotgun (WGS) entry which is preliminary data.</text>
</comment>
<evidence type="ECO:0000256" key="1">
    <source>
        <dbReference type="ARBA" id="ARBA00022729"/>
    </source>
</evidence>
<proteinExistence type="predicted"/>
<keyword evidence="4" id="KW-1185">Reference proteome</keyword>
<evidence type="ECO:0000259" key="2">
    <source>
        <dbReference type="Pfam" id="PF18962"/>
    </source>
</evidence>
<name>A0A0D7VZQ4_9FLAO</name>
<accession>A0A0D7VZQ4</accession>
<dbReference type="EMBL" id="JTDV01000011">
    <property type="protein sequence ID" value="KJD31923.1"/>
    <property type="molecule type" value="Genomic_DNA"/>
</dbReference>
<keyword evidence="1" id="KW-0732">Signal</keyword>
<feature type="domain" description="Secretion system C-terminal sorting" evidence="2">
    <location>
        <begin position="40"/>
        <end position="116"/>
    </location>
</feature>
<protein>
    <recommendedName>
        <fullName evidence="2">Secretion system C-terminal sorting domain-containing protein</fullName>
    </recommendedName>
</protein>
<organism evidence="3 4">
    <name type="scientific">Neotamlana nanhaiensis</name>
    <dbReference type="NCBI Taxonomy" id="1382798"/>
    <lineage>
        <taxon>Bacteria</taxon>
        <taxon>Pseudomonadati</taxon>
        <taxon>Bacteroidota</taxon>
        <taxon>Flavobacteriia</taxon>
        <taxon>Flavobacteriales</taxon>
        <taxon>Flavobacteriaceae</taxon>
        <taxon>Neotamlana</taxon>
    </lineage>
</organism>
<dbReference type="AlphaFoldDB" id="A0A0D7VZQ4"/>
<evidence type="ECO:0000313" key="3">
    <source>
        <dbReference type="EMBL" id="KJD31923.1"/>
    </source>
</evidence>
<dbReference type="InterPro" id="IPR026444">
    <property type="entry name" value="Secre_tail"/>
</dbReference>
<dbReference type="PATRIC" id="fig|1382798.3.peg.1017"/>
<dbReference type="NCBIfam" id="TIGR04183">
    <property type="entry name" value="Por_Secre_tail"/>
    <property type="match status" value="1"/>
</dbReference>
<gene>
    <name evidence="3" type="ORF">PK35_12300</name>
</gene>
<dbReference type="STRING" id="1382798.PK35_12300"/>
<evidence type="ECO:0000313" key="4">
    <source>
        <dbReference type="Proteomes" id="UP000032361"/>
    </source>
</evidence>
<dbReference type="Proteomes" id="UP000032361">
    <property type="component" value="Unassembled WGS sequence"/>
</dbReference>
<reference evidence="3 4" key="1">
    <citation type="journal article" date="2015" name="Antonie Van Leeuwenhoek">
        <title>Tamlana nanhaiensis sp. nov., isolated from surface seawater collected from the South China Sea.</title>
        <authorList>
            <person name="Liu X."/>
            <person name="Lai Q."/>
            <person name="Du Y."/>
            <person name="Li G."/>
            <person name="Sun F."/>
            <person name="Shao Z."/>
        </authorList>
    </citation>
    <scope>NUCLEOTIDE SEQUENCE [LARGE SCALE GENOMIC DNA]</scope>
    <source>
        <strain evidence="3 4">FHC16</strain>
    </source>
</reference>
<dbReference type="Pfam" id="PF18962">
    <property type="entry name" value="Por_Secre_tail"/>
    <property type="match status" value="1"/>
</dbReference>
<sequence length="117" mass="13176">MVFLFVNIADEGGIVLDNLSVSRTVLSIEDLLLEQSKFLVYANPITEGKINVVLPNNNIINENVEVKLFSLRGELIYTEKTLAQKEMTLALPKQNLSGVYFLIIKGERFNSTQKVVF</sequence>